<feature type="compositionally biased region" description="Basic and acidic residues" evidence="2">
    <location>
        <begin position="412"/>
        <end position="428"/>
    </location>
</feature>
<reference evidence="3" key="1">
    <citation type="submission" date="2021-12" db="EMBL/GenBank/DDBJ databases">
        <authorList>
            <person name="King R."/>
        </authorList>
    </citation>
    <scope>NUCLEOTIDE SEQUENCE</scope>
</reference>
<sequence length="466" mass="52396">MFTEIIDSRFGSNLEDNTIPDNDGKELNGNNVKRMNPQDKRTKRGNKKSARHYDGNFVDINNMSQFTPSHWTMNHPHPQRQHLYPAMSDPSVCSYQIPISFPMESVSFPCYPVYQSPVIPEMRKQSHSSPRRLPSQSRIINNTHLRQSENYTSLPPVPPPEAPEDHQRRFSDPGLGNVDDSDLESSTCGSDDSVPLSNSKLMDQLTAVNNQVQRLSTQLFQTQSELDELKLDMVSVKNSLASKYEQPGLLSEMIGEIKKAAEIREKAFLSQISSFISSVNLKKFETSCHEESVNVSEKGDQPTVTSSEFEIDSSRKILEVEKKCVQLEQALSDAISAKIKAENEAERWKTKLISQKDKSSSQETASSEIDNDEKLIEDLSKVNLSTPKETQCILPSSKGDSCSFPDSHTRRKKEDFTKTHPDSTERLDSSPSTRILNSKNYSRLLSSGLEILDQLDDHALGPVTDL</sequence>
<gene>
    <name evidence="3" type="ORF">BEMITA_LOCUS354</name>
</gene>
<feature type="region of interest" description="Disordered" evidence="2">
    <location>
        <begin position="12"/>
        <end position="53"/>
    </location>
</feature>
<name>A0A9N9ZWK1_BEMTA</name>
<evidence type="ECO:0000313" key="4">
    <source>
        <dbReference type="Proteomes" id="UP001152759"/>
    </source>
</evidence>
<dbReference type="EMBL" id="OU963862">
    <property type="protein sequence ID" value="CAH0380619.1"/>
    <property type="molecule type" value="Genomic_DNA"/>
</dbReference>
<organism evidence="3 4">
    <name type="scientific">Bemisia tabaci</name>
    <name type="common">Sweetpotato whitefly</name>
    <name type="synonym">Aleurodes tabaci</name>
    <dbReference type="NCBI Taxonomy" id="7038"/>
    <lineage>
        <taxon>Eukaryota</taxon>
        <taxon>Metazoa</taxon>
        <taxon>Ecdysozoa</taxon>
        <taxon>Arthropoda</taxon>
        <taxon>Hexapoda</taxon>
        <taxon>Insecta</taxon>
        <taxon>Pterygota</taxon>
        <taxon>Neoptera</taxon>
        <taxon>Paraneoptera</taxon>
        <taxon>Hemiptera</taxon>
        <taxon>Sternorrhyncha</taxon>
        <taxon>Aleyrodoidea</taxon>
        <taxon>Aleyrodidae</taxon>
        <taxon>Aleyrodinae</taxon>
        <taxon>Bemisia</taxon>
    </lineage>
</organism>
<dbReference type="KEGG" id="btab:109036129"/>
<protein>
    <submittedName>
        <fullName evidence="3">Uncharacterized protein</fullName>
    </submittedName>
</protein>
<evidence type="ECO:0000256" key="2">
    <source>
        <dbReference type="SAM" id="MobiDB-lite"/>
    </source>
</evidence>
<feature type="coiled-coil region" evidence="1">
    <location>
        <begin position="198"/>
        <end position="232"/>
    </location>
</feature>
<feature type="compositionally biased region" description="Basic residues" evidence="2">
    <location>
        <begin position="41"/>
        <end position="50"/>
    </location>
</feature>
<feature type="compositionally biased region" description="Basic and acidic residues" evidence="2">
    <location>
        <begin position="351"/>
        <end position="360"/>
    </location>
</feature>
<feature type="region of interest" description="Disordered" evidence="2">
    <location>
        <begin position="392"/>
        <end position="434"/>
    </location>
</feature>
<feature type="compositionally biased region" description="Polar residues" evidence="2">
    <location>
        <begin position="134"/>
        <end position="153"/>
    </location>
</feature>
<dbReference type="Proteomes" id="UP001152759">
    <property type="component" value="Chromosome 1"/>
</dbReference>
<keyword evidence="1" id="KW-0175">Coiled coil</keyword>
<accession>A0A9N9ZWK1</accession>
<proteinExistence type="predicted"/>
<evidence type="ECO:0000256" key="1">
    <source>
        <dbReference type="SAM" id="Coils"/>
    </source>
</evidence>
<feature type="region of interest" description="Disordered" evidence="2">
    <location>
        <begin position="122"/>
        <end position="195"/>
    </location>
</feature>
<evidence type="ECO:0000313" key="3">
    <source>
        <dbReference type="EMBL" id="CAH0380619.1"/>
    </source>
</evidence>
<feature type="region of interest" description="Disordered" evidence="2">
    <location>
        <begin position="351"/>
        <end position="372"/>
    </location>
</feature>
<feature type="compositionally biased region" description="Polar residues" evidence="2">
    <location>
        <begin position="184"/>
        <end position="195"/>
    </location>
</feature>
<dbReference type="AlphaFoldDB" id="A0A9N9ZWK1"/>
<keyword evidence="4" id="KW-1185">Reference proteome</keyword>